<keyword evidence="2" id="KW-0813">Transport</keyword>
<comment type="subcellular location">
    <subcellularLocation>
        <location evidence="1">Membrane</location>
        <topology evidence="1">Multi-pass membrane protein</topology>
    </subcellularLocation>
</comment>
<feature type="transmembrane region" description="Helical" evidence="7">
    <location>
        <begin position="456"/>
        <end position="475"/>
    </location>
</feature>
<evidence type="ECO:0000256" key="3">
    <source>
        <dbReference type="ARBA" id="ARBA00022692"/>
    </source>
</evidence>
<feature type="domain" description="Major facilitator superfamily (MFS) profile" evidence="8">
    <location>
        <begin position="63"/>
        <end position="479"/>
    </location>
</feature>
<keyword evidence="3 7" id="KW-0812">Transmembrane</keyword>
<accession>A0A3E2H1Z4</accession>
<feature type="transmembrane region" description="Helical" evidence="7">
    <location>
        <begin position="391"/>
        <end position="412"/>
    </location>
</feature>
<protein>
    <recommendedName>
        <fullName evidence="8">Major facilitator superfamily (MFS) profile domain-containing protein</fullName>
    </recommendedName>
</protein>
<dbReference type="SUPFAM" id="SSF103473">
    <property type="entry name" value="MFS general substrate transporter"/>
    <property type="match status" value="1"/>
</dbReference>
<dbReference type="Proteomes" id="UP000258309">
    <property type="component" value="Unassembled WGS sequence"/>
</dbReference>
<feature type="transmembrane region" description="Helical" evidence="7">
    <location>
        <begin position="157"/>
        <end position="177"/>
    </location>
</feature>
<feature type="transmembrane region" description="Helical" evidence="7">
    <location>
        <begin position="130"/>
        <end position="151"/>
    </location>
</feature>
<dbReference type="Pfam" id="PF07690">
    <property type="entry name" value="MFS_1"/>
    <property type="match status" value="1"/>
</dbReference>
<dbReference type="InterPro" id="IPR020846">
    <property type="entry name" value="MFS_dom"/>
</dbReference>
<dbReference type="InterPro" id="IPR011701">
    <property type="entry name" value="MFS"/>
</dbReference>
<organism evidence="9 10">
    <name type="scientific">Scytalidium lignicola</name>
    <name type="common">Hyphomycete</name>
    <dbReference type="NCBI Taxonomy" id="5539"/>
    <lineage>
        <taxon>Eukaryota</taxon>
        <taxon>Fungi</taxon>
        <taxon>Dikarya</taxon>
        <taxon>Ascomycota</taxon>
        <taxon>Pezizomycotina</taxon>
        <taxon>Leotiomycetes</taxon>
        <taxon>Leotiomycetes incertae sedis</taxon>
        <taxon>Scytalidium</taxon>
    </lineage>
</organism>
<proteinExistence type="inferred from homology"/>
<reference evidence="9 10" key="1">
    <citation type="submission" date="2018-05" db="EMBL/GenBank/DDBJ databases">
        <title>Draft genome sequence of Scytalidium lignicola DSM 105466, a ubiquitous saprotrophic fungus.</title>
        <authorList>
            <person name="Buettner E."/>
            <person name="Gebauer A.M."/>
            <person name="Hofrichter M."/>
            <person name="Liers C."/>
            <person name="Kellner H."/>
        </authorList>
    </citation>
    <scope>NUCLEOTIDE SEQUENCE [LARGE SCALE GENOMIC DNA]</scope>
    <source>
        <strain evidence="9 10">DSM 105466</strain>
    </source>
</reference>
<dbReference type="PANTHER" id="PTHR43791:SF1">
    <property type="entry name" value="ALLANTOATE PERMEASE"/>
    <property type="match status" value="1"/>
</dbReference>
<feature type="non-terminal residue" evidence="9">
    <location>
        <position position="514"/>
    </location>
</feature>
<comment type="caution">
    <text evidence="9">The sequence shown here is derived from an EMBL/GenBank/DDBJ whole genome shotgun (WGS) entry which is preliminary data.</text>
</comment>
<dbReference type="EMBL" id="NCSJ02000210">
    <property type="protein sequence ID" value="RFU27351.1"/>
    <property type="molecule type" value="Genomic_DNA"/>
</dbReference>
<evidence type="ECO:0000256" key="7">
    <source>
        <dbReference type="SAM" id="Phobius"/>
    </source>
</evidence>
<evidence type="ECO:0000259" key="8">
    <source>
        <dbReference type="PROSITE" id="PS50850"/>
    </source>
</evidence>
<feature type="transmembrane region" description="Helical" evidence="7">
    <location>
        <begin position="331"/>
        <end position="351"/>
    </location>
</feature>
<name>A0A3E2H1Z4_SCYLI</name>
<dbReference type="InterPro" id="IPR036259">
    <property type="entry name" value="MFS_trans_sf"/>
</dbReference>
<keyword evidence="5 7" id="KW-0472">Membrane</keyword>
<keyword evidence="4 7" id="KW-1133">Transmembrane helix</keyword>
<evidence type="ECO:0000313" key="9">
    <source>
        <dbReference type="EMBL" id="RFU27351.1"/>
    </source>
</evidence>
<dbReference type="PANTHER" id="PTHR43791">
    <property type="entry name" value="PERMEASE-RELATED"/>
    <property type="match status" value="1"/>
</dbReference>
<dbReference type="GO" id="GO:0022857">
    <property type="term" value="F:transmembrane transporter activity"/>
    <property type="evidence" value="ECO:0007669"/>
    <property type="project" value="InterPro"/>
</dbReference>
<feature type="transmembrane region" description="Helical" evidence="7">
    <location>
        <begin position="100"/>
        <end position="118"/>
    </location>
</feature>
<feature type="transmembrane region" description="Helical" evidence="7">
    <location>
        <begin position="189"/>
        <end position="209"/>
    </location>
</feature>
<dbReference type="Gene3D" id="1.20.1250.20">
    <property type="entry name" value="MFS general substrate transporter like domains"/>
    <property type="match status" value="2"/>
</dbReference>
<feature type="transmembrane region" description="Helical" evidence="7">
    <location>
        <begin position="295"/>
        <end position="319"/>
    </location>
</feature>
<gene>
    <name evidence="9" type="ORF">B7463_g8964</name>
</gene>
<feature type="transmembrane region" description="Helical" evidence="7">
    <location>
        <begin position="358"/>
        <end position="379"/>
    </location>
</feature>
<sequence>MTDPEKSDSSGNKPTAVDRIGIIEHASPSATGVDEALKYASDEPIIIDEATNRRLLHATDWHVLPWLCALYFMQYMDKGVLSYASVMGILKDAHLSNSQYTWLGSIYYFGYLAAAYPHNRLLQHFPQSKYIATCAFLWGVVLCTMAAGHNFAGLMCVRVFMGVLEATVNCGFVLVTAKWYRKYEHSSRVGIWAASNGFSTIVGGVVAYGCSRGSAQAGLTFHGWRILAVVTGGITIIFAVCMFFFMAENPIEARFFSEEDKTLAVECLRDNHQGVGSRQFKWYQFREAFTDVRTWIYVFFILSAQIPSGGTTLFSSLLIKSLNFDSNTTLLLAMPTGFVQICSNLSFGWLADKTKQRSLVAAGCHVINIFFIGLLVGLSRVGPLYERFGQLVAYFFIVGNGSTPYFIVISMISSNTLGYTKKTTVNGIVFTSMAAAYLIGPQIFRDGPYYNKAKDATIGLWVLAILLLLLLFTLNKRENKRRDSKEETGHIEHLNDAAFLDLTDKENKEFRYVL</sequence>
<dbReference type="AlphaFoldDB" id="A0A3E2H1Z4"/>
<evidence type="ECO:0000256" key="6">
    <source>
        <dbReference type="ARBA" id="ARBA00037968"/>
    </source>
</evidence>
<dbReference type="FunFam" id="1.20.1250.20:FF:000064">
    <property type="entry name" value="MFS allantoate transporter"/>
    <property type="match status" value="1"/>
</dbReference>
<keyword evidence="10" id="KW-1185">Reference proteome</keyword>
<evidence type="ECO:0000256" key="2">
    <source>
        <dbReference type="ARBA" id="ARBA00022448"/>
    </source>
</evidence>
<dbReference type="OMA" id="LAFEYPH"/>
<feature type="transmembrane region" description="Helical" evidence="7">
    <location>
        <begin position="221"/>
        <end position="245"/>
    </location>
</feature>
<evidence type="ECO:0000256" key="5">
    <source>
        <dbReference type="ARBA" id="ARBA00023136"/>
    </source>
</evidence>
<feature type="non-terminal residue" evidence="9">
    <location>
        <position position="1"/>
    </location>
</feature>
<feature type="transmembrane region" description="Helical" evidence="7">
    <location>
        <begin position="424"/>
        <end position="444"/>
    </location>
</feature>
<comment type="similarity">
    <text evidence="6">Belongs to the major facilitator superfamily. Allantoate permease family.</text>
</comment>
<evidence type="ECO:0000256" key="1">
    <source>
        <dbReference type="ARBA" id="ARBA00004141"/>
    </source>
</evidence>
<evidence type="ECO:0000256" key="4">
    <source>
        <dbReference type="ARBA" id="ARBA00022989"/>
    </source>
</evidence>
<dbReference type="OrthoDB" id="6730379at2759"/>
<dbReference type="GO" id="GO:0016020">
    <property type="term" value="C:membrane"/>
    <property type="evidence" value="ECO:0007669"/>
    <property type="project" value="UniProtKB-SubCell"/>
</dbReference>
<evidence type="ECO:0000313" key="10">
    <source>
        <dbReference type="Proteomes" id="UP000258309"/>
    </source>
</evidence>
<dbReference type="PROSITE" id="PS50850">
    <property type="entry name" value="MFS"/>
    <property type="match status" value="1"/>
</dbReference>